<reference evidence="1 2" key="1">
    <citation type="journal article" date="2010" name="Nature">
        <title>Genome sequence of the palaeopolyploid soybean.</title>
        <authorList>
            <person name="Schmutz J."/>
            <person name="Cannon S.B."/>
            <person name="Schlueter J."/>
            <person name="Ma J."/>
            <person name="Mitros T."/>
            <person name="Nelson W."/>
            <person name="Hyten D.L."/>
            <person name="Song Q."/>
            <person name="Thelen J.J."/>
            <person name="Cheng J."/>
            <person name="Xu D."/>
            <person name="Hellsten U."/>
            <person name="May G.D."/>
            <person name="Yu Y."/>
            <person name="Sakurai T."/>
            <person name="Umezawa T."/>
            <person name="Bhattacharyya M.K."/>
            <person name="Sandhu D."/>
            <person name="Valliyodan B."/>
            <person name="Lindquist E."/>
            <person name="Peto M."/>
            <person name="Grant D."/>
            <person name="Shu S."/>
            <person name="Goodstein D."/>
            <person name="Barry K."/>
            <person name="Futrell-Griggs M."/>
            <person name="Abernathy B."/>
            <person name="Du J."/>
            <person name="Tian Z."/>
            <person name="Zhu L."/>
            <person name="Gill N."/>
            <person name="Joshi T."/>
            <person name="Libault M."/>
            <person name="Sethuraman A."/>
            <person name="Zhang X.-C."/>
            <person name="Shinozaki K."/>
            <person name="Nguyen H.T."/>
            <person name="Wing R.A."/>
            <person name="Cregan P."/>
            <person name="Specht J."/>
            <person name="Grimwood J."/>
            <person name="Rokhsar D."/>
            <person name="Stacey G."/>
            <person name="Shoemaker R.C."/>
            <person name="Jackson S.A."/>
        </authorList>
    </citation>
    <scope>NUCLEOTIDE SEQUENCE</scope>
    <source>
        <strain evidence="2">cv. Williams 82</strain>
        <tissue evidence="1">Callus</tissue>
    </source>
</reference>
<reference evidence="2" key="2">
    <citation type="submission" date="2018-02" db="UniProtKB">
        <authorList>
            <consortium name="EnsemblPlants"/>
        </authorList>
    </citation>
    <scope>IDENTIFICATION</scope>
    <source>
        <strain evidence="2">Williams 82</strain>
    </source>
</reference>
<dbReference type="OMA" id="MECINTY"/>
<evidence type="ECO:0000313" key="1">
    <source>
        <dbReference type="EMBL" id="KRH54397.1"/>
    </source>
</evidence>
<dbReference type="GO" id="GO:0004674">
    <property type="term" value="F:protein serine/threonine kinase activity"/>
    <property type="evidence" value="ECO:0007669"/>
    <property type="project" value="InterPro"/>
</dbReference>
<accession>A0A0R0JIX0</accession>
<dbReference type="InParanoid" id="A0A0R0JIX0"/>
<dbReference type="PANTHER" id="PTHR37079">
    <property type="entry name" value="SERINE/THREONINE-PROTEIN KINASE ATM"/>
    <property type="match status" value="1"/>
</dbReference>
<keyword evidence="3" id="KW-1185">Reference proteome</keyword>
<proteinExistence type="predicted"/>
<dbReference type="EMBL" id="CM000839">
    <property type="protein sequence ID" value="KRH54397.1"/>
    <property type="molecule type" value="Genomic_DNA"/>
</dbReference>
<dbReference type="PaxDb" id="3847-GLYMA06G19350.2"/>
<dbReference type="AlphaFoldDB" id="A0A0R0JIX0"/>
<evidence type="ECO:0000313" key="3">
    <source>
        <dbReference type="Proteomes" id="UP000008827"/>
    </source>
</evidence>
<dbReference type="Gramene" id="KRH54397">
    <property type="protein sequence ID" value="KRH54397"/>
    <property type="gene ID" value="GLYMA_06G182300"/>
</dbReference>
<dbReference type="GO" id="GO:0006974">
    <property type="term" value="P:DNA damage response"/>
    <property type="evidence" value="ECO:0007669"/>
    <property type="project" value="InterPro"/>
</dbReference>
<dbReference type="PANTHER" id="PTHR37079:SF4">
    <property type="entry name" value="SERINE_THREONINE-PROTEIN KINASE ATM"/>
    <property type="match status" value="1"/>
</dbReference>
<organism evidence="1">
    <name type="scientific">Glycine max</name>
    <name type="common">Soybean</name>
    <name type="synonym">Glycine hispida</name>
    <dbReference type="NCBI Taxonomy" id="3847"/>
    <lineage>
        <taxon>Eukaryota</taxon>
        <taxon>Viridiplantae</taxon>
        <taxon>Streptophyta</taxon>
        <taxon>Embryophyta</taxon>
        <taxon>Tracheophyta</taxon>
        <taxon>Spermatophyta</taxon>
        <taxon>Magnoliopsida</taxon>
        <taxon>eudicotyledons</taxon>
        <taxon>Gunneridae</taxon>
        <taxon>Pentapetalae</taxon>
        <taxon>rosids</taxon>
        <taxon>fabids</taxon>
        <taxon>Fabales</taxon>
        <taxon>Fabaceae</taxon>
        <taxon>Papilionoideae</taxon>
        <taxon>50 kb inversion clade</taxon>
        <taxon>NPAAA clade</taxon>
        <taxon>indigoferoid/millettioid clade</taxon>
        <taxon>Phaseoleae</taxon>
        <taxon>Glycine</taxon>
        <taxon>Glycine subgen. Soja</taxon>
    </lineage>
</organism>
<protein>
    <submittedName>
        <fullName evidence="1 2">Uncharacterized protein</fullName>
    </submittedName>
</protein>
<dbReference type="Proteomes" id="UP000008827">
    <property type="component" value="Chromosome 6"/>
</dbReference>
<evidence type="ECO:0000313" key="2">
    <source>
        <dbReference type="EnsemblPlants" id="KRH54397"/>
    </source>
</evidence>
<dbReference type="STRING" id="3847.A0A0R0JIX0"/>
<sequence length="320" mass="36643">MLGLRNFEGIKLLTTWLEGERSYSFCKFIGLNTAKIRPDEVPHSETWPFLIYLLIKSASAEISSSKWRNPKMIYARIVAQRVEDAKCSDQLELEKVEARLNGKNISNCTSKEEVFRNILTLHSLLKYPPRDYPDNVREDIVKGFVRICSFVREEGKISRKLVECINTYLLNDGPNLGFQLFEIHNAMQQFVFCSWLTTHDRVLKDSFAFYARIQLNLMRVATNRCLLVEQLLDMICKDLDQGSMSSTSMLRGYGNKDDKLGALSSSQCGLVELAAVLFYRVVTKNSAYLNTTRSSLSEKRVKREPAAVSLRETLVKGKWP</sequence>
<dbReference type="InterPro" id="IPR038980">
    <property type="entry name" value="ATM_plant"/>
</dbReference>
<reference evidence="1" key="3">
    <citation type="submission" date="2018-07" db="EMBL/GenBank/DDBJ databases">
        <title>WGS assembly of Glycine max.</title>
        <authorList>
            <person name="Schmutz J."/>
            <person name="Cannon S."/>
            <person name="Schlueter J."/>
            <person name="Ma J."/>
            <person name="Mitros T."/>
            <person name="Nelson W."/>
            <person name="Hyten D."/>
            <person name="Song Q."/>
            <person name="Thelen J."/>
            <person name="Cheng J."/>
            <person name="Xu D."/>
            <person name="Hellsten U."/>
            <person name="May G."/>
            <person name="Yu Y."/>
            <person name="Sakurai T."/>
            <person name="Umezawa T."/>
            <person name="Bhattacharyya M."/>
            <person name="Sandhu D."/>
            <person name="Valliyodan B."/>
            <person name="Lindquist E."/>
            <person name="Peto M."/>
            <person name="Grant D."/>
            <person name="Shu S."/>
            <person name="Goodstein D."/>
            <person name="Barry K."/>
            <person name="Futrell-Griggs M."/>
            <person name="Abernathy B."/>
            <person name="Du J."/>
            <person name="Tian Z."/>
            <person name="Zhu L."/>
            <person name="Gill N."/>
            <person name="Joshi T."/>
            <person name="Libault M."/>
            <person name="Sethuraman A."/>
            <person name="Zhang X."/>
            <person name="Shinozaki K."/>
            <person name="Nguyen H."/>
            <person name="Wing R."/>
            <person name="Cregan P."/>
            <person name="Specht J."/>
            <person name="Grimwood J."/>
            <person name="Rokhsar D."/>
            <person name="Stacey G."/>
            <person name="Shoemaker R."/>
            <person name="Jackson S."/>
        </authorList>
    </citation>
    <scope>NUCLEOTIDE SEQUENCE</scope>
    <source>
        <tissue evidence="1">Callus</tissue>
    </source>
</reference>
<gene>
    <name evidence="1" type="ORF">GLYMA_06G182300</name>
</gene>
<name>A0A0R0JIX0_SOYBN</name>
<dbReference type="EnsemblPlants" id="KRH54397">
    <property type="protein sequence ID" value="KRH54397"/>
    <property type="gene ID" value="GLYMA_06G182300"/>
</dbReference>